<dbReference type="SUPFAM" id="SSF55874">
    <property type="entry name" value="ATPase domain of HSP90 chaperone/DNA topoisomerase II/histidine kinase"/>
    <property type="match status" value="1"/>
</dbReference>
<dbReference type="Gene3D" id="1.10.287.130">
    <property type="match status" value="1"/>
</dbReference>
<dbReference type="CDD" id="cd00082">
    <property type="entry name" value="HisKA"/>
    <property type="match status" value="1"/>
</dbReference>
<dbReference type="PANTHER" id="PTHR45453">
    <property type="entry name" value="PHOSPHATE REGULON SENSOR PROTEIN PHOR"/>
    <property type="match status" value="1"/>
</dbReference>
<dbReference type="Pfam" id="PF02518">
    <property type="entry name" value="HATPase_c"/>
    <property type="match status" value="1"/>
</dbReference>
<keyword evidence="7" id="KW-0902">Two-component regulatory system</keyword>
<dbReference type="SUPFAM" id="SSF47384">
    <property type="entry name" value="Homodimeric domain of signal transducing histidine kinase"/>
    <property type="match status" value="1"/>
</dbReference>
<evidence type="ECO:0000256" key="5">
    <source>
        <dbReference type="ARBA" id="ARBA00022679"/>
    </source>
</evidence>
<dbReference type="PROSITE" id="PS50109">
    <property type="entry name" value="HIS_KIN"/>
    <property type="match status" value="1"/>
</dbReference>
<dbReference type="InterPro" id="IPR036097">
    <property type="entry name" value="HisK_dim/P_sf"/>
</dbReference>
<comment type="caution">
    <text evidence="10">The sequence shown here is derived from an EMBL/GenBank/DDBJ whole genome shotgun (WGS) entry which is preliminary data.</text>
</comment>
<sequence length="293" mass="34277">MLVVFLITGVFILLGILYIFHLKREIRRIIEWIEHNEHIYSVNVLDKDIENLALSINKRIKEDERKEHQLKKQDKNFKKMVANLSHDLRTPLTVIIGYLQLIRLEKNVNEPVNSYIEHIEKKADYLKKLVDDLYLLFWSEAIESEVDMKSVNITEVVTSLLKEYIQNSKRASEQLDIRLPHGNIWILAQEKILIRILCNLIDNALKYSTGDIMFYMWGESEYCHIQISNPSDYISDEELKSIFDLFYTKDEARIKSSGIGLYATRKLVIQISGDIQVNYEAGIFTVSIKLPLI</sequence>
<keyword evidence="8" id="KW-0472">Membrane</keyword>
<dbReference type="SMART" id="SM00387">
    <property type="entry name" value="HATPase_c"/>
    <property type="match status" value="1"/>
</dbReference>
<keyword evidence="11" id="KW-1185">Reference proteome</keyword>
<keyword evidence="5" id="KW-0808">Transferase</keyword>
<dbReference type="InterPro" id="IPR003594">
    <property type="entry name" value="HATPase_dom"/>
</dbReference>
<dbReference type="InterPro" id="IPR003661">
    <property type="entry name" value="HisK_dim/P_dom"/>
</dbReference>
<feature type="domain" description="Histidine kinase" evidence="9">
    <location>
        <begin position="83"/>
        <end position="293"/>
    </location>
</feature>
<comment type="catalytic activity">
    <reaction evidence="1">
        <text>ATP + protein L-histidine = ADP + protein N-phospho-L-histidine.</text>
        <dbReference type="EC" id="2.7.13.3"/>
    </reaction>
</comment>
<keyword evidence="8" id="KW-1133">Transmembrane helix</keyword>
<accession>A0ABV1AFH7</accession>
<evidence type="ECO:0000256" key="2">
    <source>
        <dbReference type="ARBA" id="ARBA00004370"/>
    </source>
</evidence>
<evidence type="ECO:0000259" key="9">
    <source>
        <dbReference type="PROSITE" id="PS50109"/>
    </source>
</evidence>
<feature type="transmembrane region" description="Helical" evidence="8">
    <location>
        <begin position="6"/>
        <end position="22"/>
    </location>
</feature>
<dbReference type="RefSeq" id="WP_179966168.1">
    <property type="nucleotide sequence ID" value="NZ_JBBMEI010000001.1"/>
</dbReference>
<proteinExistence type="predicted"/>
<keyword evidence="6 10" id="KW-0418">Kinase</keyword>
<dbReference type="GO" id="GO:0016301">
    <property type="term" value="F:kinase activity"/>
    <property type="evidence" value="ECO:0007669"/>
    <property type="project" value="UniProtKB-KW"/>
</dbReference>
<dbReference type="EMBL" id="JBBMEI010000001">
    <property type="protein sequence ID" value="MEQ2356905.1"/>
    <property type="molecule type" value="Genomic_DNA"/>
</dbReference>
<evidence type="ECO:0000256" key="4">
    <source>
        <dbReference type="ARBA" id="ARBA00022553"/>
    </source>
</evidence>
<evidence type="ECO:0000256" key="3">
    <source>
        <dbReference type="ARBA" id="ARBA00012438"/>
    </source>
</evidence>
<evidence type="ECO:0000256" key="8">
    <source>
        <dbReference type="SAM" id="Phobius"/>
    </source>
</evidence>
<evidence type="ECO:0000256" key="7">
    <source>
        <dbReference type="ARBA" id="ARBA00023012"/>
    </source>
</evidence>
<dbReference type="InterPro" id="IPR036890">
    <property type="entry name" value="HATPase_C_sf"/>
</dbReference>
<evidence type="ECO:0000313" key="10">
    <source>
        <dbReference type="EMBL" id="MEQ2356905.1"/>
    </source>
</evidence>
<comment type="subcellular location">
    <subcellularLocation>
        <location evidence="2">Membrane</location>
    </subcellularLocation>
</comment>
<reference evidence="10 11" key="1">
    <citation type="submission" date="2024-03" db="EMBL/GenBank/DDBJ databases">
        <title>Human intestinal bacterial collection.</title>
        <authorList>
            <person name="Pauvert C."/>
            <person name="Hitch T.C.A."/>
            <person name="Clavel T."/>
        </authorList>
    </citation>
    <scope>NUCLEOTIDE SEQUENCE [LARGE SCALE GENOMIC DNA]</scope>
    <source>
        <strain evidence="10 11">CLA-AA-H95</strain>
    </source>
</reference>
<dbReference type="Proteomes" id="UP001446032">
    <property type="component" value="Unassembled WGS sequence"/>
</dbReference>
<dbReference type="InterPro" id="IPR005467">
    <property type="entry name" value="His_kinase_dom"/>
</dbReference>
<keyword evidence="8" id="KW-0812">Transmembrane</keyword>
<gene>
    <name evidence="10" type="ORF">WMO75_00875</name>
</gene>
<evidence type="ECO:0000256" key="6">
    <source>
        <dbReference type="ARBA" id="ARBA00022777"/>
    </source>
</evidence>
<name>A0ABV1AFH7_9FIRM</name>
<dbReference type="InterPro" id="IPR050351">
    <property type="entry name" value="BphY/WalK/GraS-like"/>
</dbReference>
<keyword evidence="4" id="KW-0597">Phosphoprotein</keyword>
<organism evidence="10 11">
    <name type="scientific">Blautia intestinihominis</name>
    <dbReference type="NCBI Taxonomy" id="3133152"/>
    <lineage>
        <taxon>Bacteria</taxon>
        <taxon>Bacillati</taxon>
        <taxon>Bacillota</taxon>
        <taxon>Clostridia</taxon>
        <taxon>Lachnospirales</taxon>
        <taxon>Lachnospiraceae</taxon>
        <taxon>Blautia</taxon>
    </lineage>
</organism>
<protein>
    <recommendedName>
        <fullName evidence="3">histidine kinase</fullName>
        <ecNumber evidence="3">2.7.13.3</ecNumber>
    </recommendedName>
</protein>
<dbReference type="EC" id="2.7.13.3" evidence="3"/>
<evidence type="ECO:0000313" key="11">
    <source>
        <dbReference type="Proteomes" id="UP001446032"/>
    </source>
</evidence>
<dbReference type="SMART" id="SM00388">
    <property type="entry name" value="HisKA"/>
    <property type="match status" value="1"/>
</dbReference>
<dbReference type="Gene3D" id="3.30.565.10">
    <property type="entry name" value="Histidine kinase-like ATPase, C-terminal domain"/>
    <property type="match status" value="1"/>
</dbReference>
<dbReference type="PANTHER" id="PTHR45453:SF1">
    <property type="entry name" value="PHOSPHATE REGULON SENSOR PROTEIN PHOR"/>
    <property type="match status" value="1"/>
</dbReference>
<evidence type="ECO:0000256" key="1">
    <source>
        <dbReference type="ARBA" id="ARBA00000085"/>
    </source>
</evidence>
<dbReference type="Pfam" id="PF00512">
    <property type="entry name" value="HisKA"/>
    <property type="match status" value="1"/>
</dbReference>